<sequence length="278" mass="31470">MKKISIQGIKGSFHEDAARKYFGEDVEIVECRTFRKVCELLDRDEVDGAVMAIENSIAGSLLANYALLHDFHLHIVGEIYLHIQMNLMVYPGTKFDDIQEIHSHPIALRQCSEYIDQHFGEIKLQEKSDTAGAAQELAREKYKNVAAIGNQRSAEIYGLEVLERGIETNKKNYTRFFVLSKHNNPIAGTNKASISFQCGHYYGALAKVLTIFGDNKINLTKIQSIPIVGKPNEYSFHVDLEYDTEDNYERAIHLVLKNVSSLAIMGEYKKGDIELNKP</sequence>
<name>A0A2P8C5M7_9BACT</name>
<organism evidence="11 12">
    <name type="scientific">Prolixibacter denitrificans</name>
    <dbReference type="NCBI Taxonomy" id="1541063"/>
    <lineage>
        <taxon>Bacteria</taxon>
        <taxon>Pseudomonadati</taxon>
        <taxon>Bacteroidota</taxon>
        <taxon>Bacteroidia</taxon>
        <taxon>Marinilabiliales</taxon>
        <taxon>Prolixibacteraceae</taxon>
        <taxon>Prolixibacter</taxon>
    </lineage>
</organism>
<dbReference type="Proteomes" id="UP000396862">
    <property type="component" value="Unassembled WGS sequence"/>
</dbReference>
<keyword evidence="5" id="KW-0584">Phenylalanine biosynthesis</keyword>
<dbReference type="PANTHER" id="PTHR21022">
    <property type="entry name" value="PREPHENATE DEHYDRATASE P PROTEIN"/>
    <property type="match status" value="1"/>
</dbReference>
<dbReference type="EC" id="4.2.1.51" evidence="2"/>
<accession>A0A2P8C5M7</accession>
<dbReference type="CDD" id="cd04905">
    <property type="entry name" value="ACT_CM-PDT"/>
    <property type="match status" value="1"/>
</dbReference>
<evidence type="ECO:0000256" key="3">
    <source>
        <dbReference type="ARBA" id="ARBA00022605"/>
    </source>
</evidence>
<dbReference type="InterPro" id="IPR002912">
    <property type="entry name" value="ACT_dom"/>
</dbReference>
<dbReference type="CDD" id="cd13631">
    <property type="entry name" value="PBP2_Ct-PDT_like"/>
    <property type="match status" value="1"/>
</dbReference>
<dbReference type="GO" id="GO:0004664">
    <property type="term" value="F:prephenate dehydratase activity"/>
    <property type="evidence" value="ECO:0007669"/>
    <property type="project" value="UniProtKB-EC"/>
</dbReference>
<evidence type="ECO:0000313" key="12">
    <source>
        <dbReference type="Proteomes" id="UP000240621"/>
    </source>
</evidence>
<evidence type="ECO:0000256" key="4">
    <source>
        <dbReference type="ARBA" id="ARBA00023141"/>
    </source>
</evidence>
<evidence type="ECO:0000256" key="2">
    <source>
        <dbReference type="ARBA" id="ARBA00013147"/>
    </source>
</evidence>
<dbReference type="EMBL" id="PYGC01000019">
    <property type="protein sequence ID" value="PSK80265.1"/>
    <property type="molecule type" value="Genomic_DNA"/>
</dbReference>
<dbReference type="PROSITE" id="PS51171">
    <property type="entry name" value="PREPHENATE_DEHYDR_3"/>
    <property type="match status" value="1"/>
</dbReference>
<dbReference type="PANTHER" id="PTHR21022:SF19">
    <property type="entry name" value="PREPHENATE DEHYDRATASE-RELATED"/>
    <property type="match status" value="1"/>
</dbReference>
<reference evidence="10 13" key="2">
    <citation type="submission" date="2019-10" db="EMBL/GenBank/DDBJ databases">
        <title>Prolixibacter strains distinguished by the presence of nitrate reductase genes were adept at nitrate-dependent anaerobic corrosion of metallic iron and carbon steel.</title>
        <authorList>
            <person name="Iino T."/>
            <person name="Shono N."/>
            <person name="Ito K."/>
            <person name="Nakamura R."/>
            <person name="Sueoka K."/>
            <person name="Harayama S."/>
            <person name="Ohkuma M."/>
        </authorList>
    </citation>
    <scope>NUCLEOTIDE SEQUENCE [LARGE SCALE GENOMIC DNA]</scope>
    <source>
        <strain evidence="10 13">MIC1-1</strain>
    </source>
</reference>
<feature type="domain" description="ACT" evidence="9">
    <location>
        <begin position="193"/>
        <end position="278"/>
    </location>
</feature>
<dbReference type="InterPro" id="IPR045865">
    <property type="entry name" value="ACT-like_dom_sf"/>
</dbReference>
<dbReference type="AlphaFoldDB" id="A0A2P8C5M7"/>
<dbReference type="SUPFAM" id="SSF55021">
    <property type="entry name" value="ACT-like"/>
    <property type="match status" value="1"/>
</dbReference>
<keyword evidence="13" id="KW-1185">Reference proteome</keyword>
<feature type="domain" description="Prephenate dehydratase" evidence="8">
    <location>
        <begin position="3"/>
        <end position="181"/>
    </location>
</feature>
<dbReference type="PROSITE" id="PS51671">
    <property type="entry name" value="ACT"/>
    <property type="match status" value="1"/>
</dbReference>
<dbReference type="EMBL" id="BLAU01000001">
    <property type="protein sequence ID" value="GET23580.1"/>
    <property type="molecule type" value="Genomic_DNA"/>
</dbReference>
<gene>
    <name evidence="10" type="primary">pheA_2</name>
    <name evidence="11" type="ORF">CLV93_11915</name>
    <name evidence="10" type="ORF">JCM18694_38260</name>
</gene>
<reference evidence="11 12" key="1">
    <citation type="submission" date="2018-03" db="EMBL/GenBank/DDBJ databases">
        <title>Genomic Encyclopedia of Archaeal and Bacterial Type Strains, Phase II (KMG-II): from individual species to whole genera.</title>
        <authorList>
            <person name="Goeker M."/>
        </authorList>
    </citation>
    <scope>NUCLEOTIDE SEQUENCE [LARGE SCALE GENOMIC DNA]</scope>
    <source>
        <strain evidence="11 12">DSM 27267</strain>
    </source>
</reference>
<evidence type="ECO:0000259" key="8">
    <source>
        <dbReference type="PROSITE" id="PS51171"/>
    </source>
</evidence>
<dbReference type="RefSeq" id="WP_211297925.1">
    <property type="nucleotide sequence ID" value="NZ_BLAU01000001.1"/>
</dbReference>
<dbReference type="UniPathway" id="UPA00121">
    <property type="reaction ID" value="UER00345"/>
</dbReference>
<keyword evidence="6" id="KW-0456">Lyase</keyword>
<dbReference type="Gene3D" id="3.40.190.10">
    <property type="entry name" value="Periplasmic binding protein-like II"/>
    <property type="match status" value="2"/>
</dbReference>
<evidence type="ECO:0000259" key="9">
    <source>
        <dbReference type="PROSITE" id="PS51671"/>
    </source>
</evidence>
<comment type="pathway">
    <text evidence="1">Amino-acid biosynthesis; L-phenylalanine biosynthesis; phenylpyruvate from prephenate: step 1/1.</text>
</comment>
<comment type="catalytic activity">
    <reaction evidence="7">
        <text>prephenate + H(+) = 3-phenylpyruvate + CO2 + H2O</text>
        <dbReference type="Rhea" id="RHEA:21648"/>
        <dbReference type="ChEBI" id="CHEBI:15377"/>
        <dbReference type="ChEBI" id="CHEBI:15378"/>
        <dbReference type="ChEBI" id="CHEBI:16526"/>
        <dbReference type="ChEBI" id="CHEBI:18005"/>
        <dbReference type="ChEBI" id="CHEBI:29934"/>
        <dbReference type="EC" id="4.2.1.51"/>
    </reaction>
</comment>
<dbReference type="InterPro" id="IPR001086">
    <property type="entry name" value="Preph_deHydtase"/>
</dbReference>
<evidence type="ECO:0000256" key="5">
    <source>
        <dbReference type="ARBA" id="ARBA00023222"/>
    </source>
</evidence>
<dbReference type="Pfam" id="PF00800">
    <property type="entry name" value="PDT"/>
    <property type="match status" value="1"/>
</dbReference>
<comment type="caution">
    <text evidence="11">The sequence shown here is derived from an EMBL/GenBank/DDBJ whole genome shotgun (WGS) entry which is preliminary data.</text>
</comment>
<evidence type="ECO:0000256" key="7">
    <source>
        <dbReference type="ARBA" id="ARBA00047848"/>
    </source>
</evidence>
<dbReference type="Gene3D" id="3.30.70.260">
    <property type="match status" value="1"/>
</dbReference>
<dbReference type="Proteomes" id="UP000240621">
    <property type="component" value="Unassembled WGS sequence"/>
</dbReference>
<proteinExistence type="predicted"/>
<evidence type="ECO:0000256" key="1">
    <source>
        <dbReference type="ARBA" id="ARBA00004741"/>
    </source>
</evidence>
<dbReference type="GO" id="GO:0009094">
    <property type="term" value="P:L-phenylalanine biosynthetic process"/>
    <property type="evidence" value="ECO:0007669"/>
    <property type="project" value="UniProtKB-UniPathway"/>
</dbReference>
<keyword evidence="3" id="KW-0028">Amino-acid biosynthesis</keyword>
<dbReference type="SUPFAM" id="SSF53850">
    <property type="entry name" value="Periplasmic binding protein-like II"/>
    <property type="match status" value="1"/>
</dbReference>
<evidence type="ECO:0000313" key="10">
    <source>
        <dbReference type="EMBL" id="GET23580.1"/>
    </source>
</evidence>
<evidence type="ECO:0000256" key="6">
    <source>
        <dbReference type="ARBA" id="ARBA00023239"/>
    </source>
</evidence>
<protein>
    <recommendedName>
        <fullName evidence="2">prephenate dehydratase</fullName>
        <ecNumber evidence="2">4.2.1.51</ecNumber>
    </recommendedName>
</protein>
<keyword evidence="4" id="KW-0057">Aromatic amino acid biosynthesis</keyword>
<dbReference type="GO" id="GO:0005737">
    <property type="term" value="C:cytoplasm"/>
    <property type="evidence" value="ECO:0007669"/>
    <property type="project" value="TreeGrafter"/>
</dbReference>
<evidence type="ECO:0000313" key="11">
    <source>
        <dbReference type="EMBL" id="PSK80265.1"/>
    </source>
</evidence>
<evidence type="ECO:0000313" key="13">
    <source>
        <dbReference type="Proteomes" id="UP000396862"/>
    </source>
</evidence>